<comment type="caution">
    <text evidence="1">The sequence shown here is derived from an EMBL/GenBank/DDBJ whole genome shotgun (WGS) entry which is preliminary data.</text>
</comment>
<evidence type="ECO:0000313" key="1">
    <source>
        <dbReference type="EMBL" id="GFR14249.1"/>
    </source>
</evidence>
<dbReference type="Proteomes" id="UP000887116">
    <property type="component" value="Unassembled WGS sequence"/>
</dbReference>
<protein>
    <submittedName>
        <fullName evidence="1">Uncharacterized protein</fullName>
    </submittedName>
</protein>
<keyword evidence="2" id="KW-1185">Reference proteome</keyword>
<name>A0A8X6H0M0_TRICU</name>
<gene>
    <name evidence="1" type="ORF">TNCT_527491</name>
</gene>
<dbReference type="AlphaFoldDB" id="A0A8X6H0M0"/>
<reference evidence="1" key="1">
    <citation type="submission" date="2020-07" db="EMBL/GenBank/DDBJ databases">
        <title>Multicomponent nature underlies the extraordinary mechanical properties of spider dragline silk.</title>
        <authorList>
            <person name="Kono N."/>
            <person name="Nakamura H."/>
            <person name="Mori M."/>
            <person name="Yoshida Y."/>
            <person name="Ohtoshi R."/>
            <person name="Malay A.D."/>
            <person name="Moran D.A.P."/>
            <person name="Tomita M."/>
            <person name="Numata K."/>
            <person name="Arakawa K."/>
        </authorList>
    </citation>
    <scope>NUCLEOTIDE SEQUENCE</scope>
</reference>
<dbReference type="EMBL" id="BMAO01036949">
    <property type="protein sequence ID" value="GFR14249.1"/>
    <property type="molecule type" value="Genomic_DNA"/>
</dbReference>
<organism evidence="1 2">
    <name type="scientific">Trichonephila clavata</name>
    <name type="common">Joro spider</name>
    <name type="synonym">Nephila clavata</name>
    <dbReference type="NCBI Taxonomy" id="2740835"/>
    <lineage>
        <taxon>Eukaryota</taxon>
        <taxon>Metazoa</taxon>
        <taxon>Ecdysozoa</taxon>
        <taxon>Arthropoda</taxon>
        <taxon>Chelicerata</taxon>
        <taxon>Arachnida</taxon>
        <taxon>Araneae</taxon>
        <taxon>Araneomorphae</taxon>
        <taxon>Entelegynae</taxon>
        <taxon>Araneoidea</taxon>
        <taxon>Nephilidae</taxon>
        <taxon>Trichonephila</taxon>
    </lineage>
</organism>
<proteinExistence type="predicted"/>
<sequence>MEYSPLIINTLNLPVLKKAIHGMAAESGMLNFVDPDWEKNFKIIRCIDCTWRSKFPFPKVMLVMWTRPMSEILLILSIPAKSL</sequence>
<accession>A0A8X6H0M0</accession>
<evidence type="ECO:0000313" key="2">
    <source>
        <dbReference type="Proteomes" id="UP000887116"/>
    </source>
</evidence>